<protein>
    <submittedName>
        <fullName evidence="1">Uncharacterized protein</fullName>
    </submittedName>
</protein>
<dbReference type="Proteomes" id="UP000001593">
    <property type="component" value="Unassembled WGS sequence"/>
</dbReference>
<gene>
    <name evidence="1" type="ORF">NEMVEDRAFT_v1g246318</name>
</gene>
<dbReference type="AlphaFoldDB" id="A7SN62"/>
<proteinExistence type="predicted"/>
<dbReference type="InParanoid" id="A7SN62"/>
<dbReference type="HOGENOM" id="CLU_2519049_0_0_1"/>
<evidence type="ECO:0000313" key="1">
    <source>
        <dbReference type="EMBL" id="EDO34861.1"/>
    </source>
</evidence>
<keyword evidence="2" id="KW-1185">Reference proteome</keyword>
<evidence type="ECO:0000313" key="2">
    <source>
        <dbReference type="Proteomes" id="UP000001593"/>
    </source>
</evidence>
<sequence>QEVIGKESRSRFLAAYRSNQSGKRFPTRESVSIVGKTPKWNPHKLTVFQVTGVLWSVKARLCLVGELRARRLTIKLEVKQLVTTD</sequence>
<organism evidence="1 2">
    <name type="scientific">Nematostella vectensis</name>
    <name type="common">Starlet sea anemone</name>
    <dbReference type="NCBI Taxonomy" id="45351"/>
    <lineage>
        <taxon>Eukaryota</taxon>
        <taxon>Metazoa</taxon>
        <taxon>Cnidaria</taxon>
        <taxon>Anthozoa</taxon>
        <taxon>Hexacorallia</taxon>
        <taxon>Actiniaria</taxon>
        <taxon>Edwardsiidae</taxon>
        <taxon>Nematostella</taxon>
    </lineage>
</organism>
<dbReference type="EMBL" id="DS469717">
    <property type="protein sequence ID" value="EDO34861.1"/>
    <property type="molecule type" value="Genomic_DNA"/>
</dbReference>
<feature type="non-terminal residue" evidence="1">
    <location>
        <position position="85"/>
    </location>
</feature>
<accession>A7SN62</accession>
<reference evidence="1 2" key="1">
    <citation type="journal article" date="2007" name="Science">
        <title>Sea anemone genome reveals ancestral eumetazoan gene repertoire and genomic organization.</title>
        <authorList>
            <person name="Putnam N.H."/>
            <person name="Srivastava M."/>
            <person name="Hellsten U."/>
            <person name="Dirks B."/>
            <person name="Chapman J."/>
            <person name="Salamov A."/>
            <person name="Terry A."/>
            <person name="Shapiro H."/>
            <person name="Lindquist E."/>
            <person name="Kapitonov V.V."/>
            <person name="Jurka J."/>
            <person name="Genikhovich G."/>
            <person name="Grigoriev I.V."/>
            <person name="Lucas S.M."/>
            <person name="Steele R.E."/>
            <person name="Finnerty J.R."/>
            <person name="Technau U."/>
            <person name="Martindale M.Q."/>
            <person name="Rokhsar D.S."/>
        </authorList>
    </citation>
    <scope>NUCLEOTIDE SEQUENCE [LARGE SCALE GENOMIC DNA]</scope>
    <source>
        <strain evidence="2">CH2 X CH6</strain>
    </source>
</reference>
<name>A7SN62_NEMVE</name>